<dbReference type="InterPro" id="IPR052254">
    <property type="entry name" value="CUL4-DDB1_E3_ligase_receptor"/>
</dbReference>
<evidence type="ECO:0000313" key="5">
    <source>
        <dbReference type="Proteomes" id="UP000011976"/>
    </source>
</evidence>
<evidence type="ECO:0008006" key="6">
    <source>
        <dbReference type="Google" id="ProtNLM"/>
    </source>
</evidence>
<dbReference type="OrthoDB" id="128867at2759"/>
<gene>
    <name evidence="4" type="ORF">PANT_20c00067</name>
</gene>
<proteinExistence type="predicted"/>
<dbReference type="AlphaFoldDB" id="M9LZB1"/>
<feature type="region of interest" description="Disordered" evidence="3">
    <location>
        <begin position="1"/>
        <end position="69"/>
    </location>
</feature>
<feature type="compositionally biased region" description="Basic and acidic residues" evidence="3">
    <location>
        <begin position="51"/>
        <end position="61"/>
    </location>
</feature>
<evidence type="ECO:0000256" key="3">
    <source>
        <dbReference type="SAM" id="MobiDB-lite"/>
    </source>
</evidence>
<reference evidence="5" key="1">
    <citation type="journal article" date="2013" name="Genome Announc.">
        <title>Genome sequence of the basidiomycetous yeast Pseudozyma antarctica T-34, a producer of the glycolipid biosurfactants mannosylerythritol lipids.</title>
        <authorList>
            <person name="Morita T."/>
            <person name="Koike H."/>
            <person name="Koyama Y."/>
            <person name="Hagiwara H."/>
            <person name="Ito E."/>
            <person name="Fukuoka T."/>
            <person name="Imura T."/>
            <person name="Machida M."/>
            <person name="Kitamoto D."/>
        </authorList>
    </citation>
    <scope>NUCLEOTIDE SEQUENCE [LARGE SCALE GENOMIC DNA]</scope>
    <source>
        <strain evidence="5">T-34</strain>
    </source>
</reference>
<dbReference type="EMBL" id="DF196786">
    <property type="protein sequence ID" value="GAC76339.1"/>
    <property type="molecule type" value="Genomic_DNA"/>
</dbReference>
<feature type="compositionally biased region" description="Basic and acidic residues" evidence="3">
    <location>
        <begin position="9"/>
        <end position="18"/>
    </location>
</feature>
<dbReference type="STRING" id="1151754.M9LZB1"/>
<keyword evidence="2" id="KW-0677">Repeat</keyword>
<protein>
    <recommendedName>
        <fullName evidence="6">WD40 repeat-like protein</fullName>
    </recommendedName>
</protein>
<feature type="compositionally biased region" description="Low complexity" evidence="3">
    <location>
        <begin position="25"/>
        <end position="42"/>
    </location>
</feature>
<evidence type="ECO:0000256" key="2">
    <source>
        <dbReference type="ARBA" id="ARBA00022737"/>
    </source>
</evidence>
<name>M9LZB1_PSEA3</name>
<dbReference type="SUPFAM" id="SSF101898">
    <property type="entry name" value="NHL repeat"/>
    <property type="match status" value="1"/>
</dbReference>
<dbReference type="Proteomes" id="UP000011976">
    <property type="component" value="Unassembled WGS sequence"/>
</dbReference>
<sequence>MAEAPFDMPGHRWDPEKKRFFRILPGPSTSTSGSSSGAQGSGSRHRGLKQRKTEKQKKEPPRPPLPALPTAVWDLGAGRSAFGQRGWDPVAQRQQARSSVAATRQHAYQLAEAAYSQLALTRVLRPFKLFRRPCTIASMSTEPHSNTLLVSNTNSDLVGVLEGPLFSRKYGLVYDPNGFGPGHVWHGPSQSFYAAFNGGILSHARRITFAGALGGYDFLAPEVVVFSLPVAVKLHGSAAWATCLLASPEGGSEDASILAVAAGRKVYMLTFAHTQMSACVQHVAQITQQSDIMAITPDPTGRFLYAGLRSGVVTAWSLTSNALTAARTVLVGQGSVTNLAAPSSRELLVVRITGEVSLVTPAGDTIRTFDGHVNSYHFDLGFALDTETRVMALAGLDGRVRVWSLDLPTPFKASAAKISVPKFDGLDDESVETGFKQAHEDGEGRVMERQDALGACVFPKDVTALLWHPRITRQEEPAELGGFKDLYVGAGEWVYHFTWP</sequence>
<organism evidence="4 5">
    <name type="scientific">Pseudozyma antarctica (strain T-34)</name>
    <name type="common">Yeast</name>
    <name type="synonym">Candida antarctica</name>
    <dbReference type="NCBI Taxonomy" id="1151754"/>
    <lineage>
        <taxon>Eukaryota</taxon>
        <taxon>Fungi</taxon>
        <taxon>Dikarya</taxon>
        <taxon>Basidiomycota</taxon>
        <taxon>Ustilaginomycotina</taxon>
        <taxon>Ustilaginomycetes</taxon>
        <taxon>Ustilaginales</taxon>
        <taxon>Ustilaginaceae</taxon>
        <taxon>Moesziomyces</taxon>
    </lineage>
</organism>
<keyword evidence="1" id="KW-0853">WD repeat</keyword>
<accession>M9LZB1</accession>
<dbReference type="InterPro" id="IPR015943">
    <property type="entry name" value="WD40/YVTN_repeat-like_dom_sf"/>
</dbReference>
<dbReference type="Gene3D" id="2.130.10.10">
    <property type="entry name" value="YVTN repeat-like/Quinoprotein amine dehydrogenase"/>
    <property type="match status" value="1"/>
</dbReference>
<evidence type="ECO:0000313" key="4">
    <source>
        <dbReference type="EMBL" id="GAC76339.1"/>
    </source>
</evidence>
<dbReference type="PANTHER" id="PTHR44472:SF1">
    <property type="entry name" value="DDB1 AND CUL4 ASSOCIATED FACTOR 4"/>
    <property type="match status" value="1"/>
</dbReference>
<dbReference type="PANTHER" id="PTHR44472">
    <property type="entry name" value="DDB1- AND CUL4-ASSOCIATED FACTOR 4-RELATED"/>
    <property type="match status" value="1"/>
</dbReference>
<dbReference type="GO" id="GO:0080008">
    <property type="term" value="C:Cul4-RING E3 ubiquitin ligase complex"/>
    <property type="evidence" value="ECO:0007669"/>
    <property type="project" value="TreeGrafter"/>
</dbReference>
<evidence type="ECO:0000256" key="1">
    <source>
        <dbReference type="ARBA" id="ARBA00022574"/>
    </source>
</evidence>